<dbReference type="Gene3D" id="2.130.10.10">
    <property type="entry name" value="YVTN repeat-like/Quinoprotein amine dehydrogenase"/>
    <property type="match status" value="1"/>
</dbReference>
<feature type="chain" id="PRO_5005514201" evidence="2">
    <location>
        <begin position="23"/>
        <end position="472"/>
    </location>
</feature>
<evidence type="ECO:0000256" key="2">
    <source>
        <dbReference type="SAM" id="SignalP"/>
    </source>
</evidence>
<feature type="region of interest" description="Disordered" evidence="1">
    <location>
        <begin position="130"/>
        <end position="153"/>
    </location>
</feature>
<dbReference type="AlphaFoldDB" id="A0A0K8PKG9"/>
<dbReference type="EMBL" id="DF968255">
    <property type="protein sequence ID" value="GAP48248.1"/>
    <property type="molecule type" value="Genomic_DNA"/>
</dbReference>
<evidence type="ECO:0000313" key="4">
    <source>
        <dbReference type="Proteomes" id="UP000053859"/>
    </source>
</evidence>
<dbReference type="InterPro" id="IPR015943">
    <property type="entry name" value="WD40/YVTN_repeat-like_dom_sf"/>
</dbReference>
<proteinExistence type="predicted"/>
<dbReference type="InterPro" id="IPR036278">
    <property type="entry name" value="Sialidase_sf"/>
</dbReference>
<feature type="signal peptide" evidence="2">
    <location>
        <begin position="1"/>
        <end position="22"/>
    </location>
</feature>
<dbReference type="PATRIC" id="fig|146537.3.peg.3244"/>
<gene>
    <name evidence="3" type="ORF">SAZU_3075</name>
</gene>
<evidence type="ECO:0000313" key="3">
    <source>
        <dbReference type="EMBL" id="GAP48248.1"/>
    </source>
</evidence>
<dbReference type="PROSITE" id="PS51257">
    <property type="entry name" value="PROKAR_LIPOPROTEIN"/>
    <property type="match status" value="1"/>
</dbReference>
<keyword evidence="2" id="KW-0732">Signal</keyword>
<sequence>MLRALLGAVAAVLLLTACVAEPAGGSAGNSVKPGQNAVQPPRIPSAVGLPGWSHSLGFAADGSGFALLAECTDERCRQHVAVLDKDAGKWRLAESPLPDVMGDLGITAGLHVLGAGRAVIIDQHEDWTRPGPTWFTRDGGRTWTPGTQKPQGTTATVPVGALLVDECVELDASDPANTCARNRLLVVMPDTGEHRVLERQPPLKGVLTPSGDVARNVLFVSGEDPESGLPTQARSEDRGRTWQLTDMPGAAKEGWGFQVVAGRGGLYAQQTGQLPVQEEVKNGLRALHTSTDGGHTWTRLWTYRRGVEPLSSLGDVVAADDGSLTVYGERGVWRSTDRARTFQRAGDSHGAAGSVISTPIGWLWAGSYGNGHYRISTDGTTGRSSPWAPTEHRHHALDGGRHRGRAAAYVLRRLVVGGEVARCVHAAEVHRQLPPTSPVHGLAHSSHAGWPGLRHRWHVGQTGSSSAYVGMS</sequence>
<accession>A0A0K8PKG9</accession>
<reference evidence="3" key="1">
    <citation type="journal article" date="2015" name="Genome Announc.">
        <title>Draft Genome Sequence of Thiostrepton-Producing Streptomyces azureus ATCC 14921.</title>
        <authorList>
            <person name="Sakihara K."/>
            <person name="Maeda J."/>
            <person name="Tashiro K."/>
            <person name="Fujino Y."/>
            <person name="Kuhara S."/>
            <person name="Ohshima T."/>
            <person name="Ogata S."/>
            <person name="Doi K."/>
        </authorList>
    </citation>
    <scope>NUCLEOTIDE SEQUENCE [LARGE SCALE GENOMIC DNA]</scope>
    <source>
        <strain evidence="3">ATCC14921</strain>
    </source>
</reference>
<keyword evidence="4" id="KW-1185">Reference proteome</keyword>
<dbReference type="SUPFAM" id="SSF50939">
    <property type="entry name" value="Sialidases"/>
    <property type="match status" value="1"/>
</dbReference>
<feature type="compositionally biased region" description="Polar residues" evidence="1">
    <location>
        <begin position="144"/>
        <end position="153"/>
    </location>
</feature>
<protein>
    <submittedName>
        <fullName evidence="3">BNR/Asp-box repeat-containing protein</fullName>
    </submittedName>
</protein>
<name>A0A0K8PKG9_STRAJ</name>
<dbReference type="Proteomes" id="UP000053859">
    <property type="component" value="Unassembled WGS sequence"/>
</dbReference>
<organism evidence="3 4">
    <name type="scientific">Streptomyces azureus</name>
    <dbReference type="NCBI Taxonomy" id="146537"/>
    <lineage>
        <taxon>Bacteria</taxon>
        <taxon>Bacillati</taxon>
        <taxon>Actinomycetota</taxon>
        <taxon>Actinomycetes</taxon>
        <taxon>Kitasatosporales</taxon>
        <taxon>Streptomycetaceae</taxon>
        <taxon>Streptomyces</taxon>
    </lineage>
</organism>
<evidence type="ECO:0000256" key="1">
    <source>
        <dbReference type="SAM" id="MobiDB-lite"/>
    </source>
</evidence>
<dbReference type="CDD" id="cd15482">
    <property type="entry name" value="Sialidase_non-viral"/>
    <property type="match status" value="1"/>
</dbReference>